<dbReference type="InterPro" id="IPR050410">
    <property type="entry name" value="CCR4/nocturin_mRNA_transcr"/>
</dbReference>
<evidence type="ECO:0000313" key="2">
    <source>
        <dbReference type="EMBL" id="MFD0868287.1"/>
    </source>
</evidence>
<dbReference type="Proteomes" id="UP001597120">
    <property type="component" value="Unassembled WGS sequence"/>
</dbReference>
<evidence type="ECO:0000313" key="3">
    <source>
        <dbReference type="Proteomes" id="UP001597120"/>
    </source>
</evidence>
<keyword evidence="3" id="KW-1185">Reference proteome</keyword>
<dbReference type="PANTHER" id="PTHR12121">
    <property type="entry name" value="CARBON CATABOLITE REPRESSOR PROTEIN 4"/>
    <property type="match status" value="1"/>
</dbReference>
<reference evidence="3" key="1">
    <citation type="journal article" date="2019" name="Int. J. Syst. Evol. Microbiol.">
        <title>The Global Catalogue of Microorganisms (GCM) 10K type strain sequencing project: providing services to taxonomists for standard genome sequencing and annotation.</title>
        <authorList>
            <consortium name="The Broad Institute Genomics Platform"/>
            <consortium name="The Broad Institute Genome Sequencing Center for Infectious Disease"/>
            <person name="Wu L."/>
            <person name="Ma J."/>
        </authorList>
    </citation>
    <scope>NUCLEOTIDE SEQUENCE [LARGE SCALE GENOMIC DNA]</scope>
    <source>
        <strain evidence="3">CCUG 57263</strain>
    </source>
</reference>
<dbReference type="EMBL" id="JBHTIU010000011">
    <property type="protein sequence ID" value="MFD0868287.1"/>
    <property type="molecule type" value="Genomic_DNA"/>
</dbReference>
<accession>A0ABW3D4Q3</accession>
<keyword evidence="2" id="KW-0540">Nuclease</keyword>
<proteinExistence type="predicted"/>
<dbReference type="RefSeq" id="WP_379286209.1">
    <property type="nucleotide sequence ID" value="NZ_JBHTIU010000011.1"/>
</dbReference>
<comment type="caution">
    <text evidence="2">The sequence shown here is derived from an EMBL/GenBank/DDBJ whole genome shotgun (WGS) entry which is preliminary data.</text>
</comment>
<keyword evidence="2" id="KW-0378">Hydrolase</keyword>
<dbReference type="Gene3D" id="3.60.10.10">
    <property type="entry name" value="Endonuclease/exonuclease/phosphatase"/>
    <property type="match status" value="1"/>
</dbReference>
<feature type="domain" description="Endonuclease/exonuclease/phosphatase" evidence="1">
    <location>
        <begin position="8"/>
        <end position="254"/>
    </location>
</feature>
<dbReference type="SUPFAM" id="SSF56219">
    <property type="entry name" value="DNase I-like"/>
    <property type="match status" value="1"/>
</dbReference>
<dbReference type="InterPro" id="IPR005135">
    <property type="entry name" value="Endo/exonuclease/phosphatase"/>
</dbReference>
<dbReference type="CDD" id="cd09083">
    <property type="entry name" value="EEP-1"/>
    <property type="match status" value="1"/>
</dbReference>
<protein>
    <submittedName>
        <fullName evidence="2">Endonuclease/exonuclease/phosphatase family protein</fullName>
    </submittedName>
</protein>
<dbReference type="Pfam" id="PF03372">
    <property type="entry name" value="Exo_endo_phos"/>
    <property type="match status" value="1"/>
</dbReference>
<dbReference type="GO" id="GO:0004519">
    <property type="term" value="F:endonuclease activity"/>
    <property type="evidence" value="ECO:0007669"/>
    <property type="project" value="UniProtKB-KW"/>
</dbReference>
<sequence length="266" mass="30084">MNAEIKVMTFNLRVAVPSDPFVWDQRKHWVAQIIEEHTPDLLGTQEATLPMLAWLTERLSPTYEVYGVNRVASDKVGEFSAVFIKKDKFSITNKESFMLSETPEIIGSMGWDARCERICSWVELSLGNDTEPVLRFFNTHLDHAGKIARQEGLKLTASKIKELNEQRPLPFIITGDFNDVPESGLLESATSQIPMTSCYDHLTEMETKHTLTFHGYFGGSEGRPIDYILSSSEGRFLSTSIIRNQIENGFPSDHYPVLSTLQFSNS</sequence>
<dbReference type="PANTHER" id="PTHR12121:SF36">
    <property type="entry name" value="ENDONUCLEASE_EXONUCLEASE_PHOSPHATASE DOMAIN-CONTAINING PROTEIN"/>
    <property type="match status" value="1"/>
</dbReference>
<evidence type="ECO:0000259" key="1">
    <source>
        <dbReference type="Pfam" id="PF03372"/>
    </source>
</evidence>
<name>A0ABW3D4Q3_9BACL</name>
<keyword evidence="2" id="KW-0255">Endonuclease</keyword>
<dbReference type="InterPro" id="IPR036691">
    <property type="entry name" value="Endo/exonu/phosph_ase_sf"/>
</dbReference>
<organism evidence="2 3">
    <name type="scientific">Paenibacillus residui</name>
    <dbReference type="NCBI Taxonomy" id="629724"/>
    <lineage>
        <taxon>Bacteria</taxon>
        <taxon>Bacillati</taxon>
        <taxon>Bacillota</taxon>
        <taxon>Bacilli</taxon>
        <taxon>Bacillales</taxon>
        <taxon>Paenibacillaceae</taxon>
        <taxon>Paenibacillus</taxon>
    </lineage>
</organism>
<gene>
    <name evidence="2" type="ORF">ACFQ03_03935</name>
</gene>